<dbReference type="Gene3D" id="2.40.30.10">
    <property type="entry name" value="Translation factors"/>
    <property type="match status" value="1"/>
</dbReference>
<keyword evidence="3 11" id="KW-0285">Flavoprotein</keyword>
<evidence type="ECO:0000256" key="1">
    <source>
        <dbReference type="ARBA" id="ARBA00006422"/>
    </source>
</evidence>
<feature type="binding site" evidence="12">
    <location>
        <position position="242"/>
    </location>
    <ligand>
        <name>[2Fe-2S] cluster</name>
        <dbReference type="ChEBI" id="CHEBI:190135"/>
    </ligand>
</feature>
<keyword evidence="7" id="KW-0249">Electron transport</keyword>
<dbReference type="GO" id="GO:0006221">
    <property type="term" value="P:pyrimidine nucleotide biosynthetic process"/>
    <property type="evidence" value="ECO:0007669"/>
    <property type="project" value="InterPro"/>
</dbReference>
<evidence type="ECO:0000256" key="11">
    <source>
        <dbReference type="PIRSR" id="PIRSR006816-1"/>
    </source>
</evidence>
<keyword evidence="9 12" id="KW-0411">Iron-sulfur</keyword>
<dbReference type="EMBL" id="JACDUS010000004">
    <property type="protein sequence ID" value="MBA2881621.1"/>
    <property type="molecule type" value="Genomic_DNA"/>
</dbReference>
<dbReference type="InterPro" id="IPR050353">
    <property type="entry name" value="PyrK_electron_transfer"/>
</dbReference>
<keyword evidence="8 12" id="KW-0408">Iron</keyword>
<comment type="cofactor">
    <cofactor evidence="10">
        <name>[2Fe-2S] cluster</name>
        <dbReference type="ChEBI" id="CHEBI:190135"/>
    </cofactor>
</comment>
<dbReference type="InterPro" id="IPR001433">
    <property type="entry name" value="OxRdtase_FAD/NAD-bd"/>
</dbReference>
<dbReference type="Proteomes" id="UP000525298">
    <property type="component" value="Unassembled WGS sequence"/>
</dbReference>
<dbReference type="InterPro" id="IPR039261">
    <property type="entry name" value="FNR_nucleotide-bd"/>
</dbReference>
<gene>
    <name evidence="14" type="ORF">HNR65_001948</name>
</gene>
<dbReference type="PANTHER" id="PTHR43513:SF3">
    <property type="entry name" value="DIHYDROOROTATE DEHYDROGENASE B (NAD(+)), ELECTRON TRANSFER SUBUNIT-RELATED"/>
    <property type="match status" value="1"/>
</dbReference>
<dbReference type="SUPFAM" id="SSF52343">
    <property type="entry name" value="Ferredoxin reductase-like, C-terminal NADP-linked domain"/>
    <property type="match status" value="1"/>
</dbReference>
<evidence type="ECO:0000256" key="7">
    <source>
        <dbReference type="ARBA" id="ARBA00022982"/>
    </source>
</evidence>
<evidence type="ECO:0000259" key="13">
    <source>
        <dbReference type="PROSITE" id="PS51384"/>
    </source>
</evidence>
<name>A0A7W0C9G2_9BACT</name>
<proteinExistence type="inferred from homology"/>
<dbReference type="RefSeq" id="WP_181551264.1">
    <property type="nucleotide sequence ID" value="NZ_JACDUS010000004.1"/>
</dbReference>
<keyword evidence="6 11" id="KW-0274">FAD</keyword>
<dbReference type="Gene3D" id="3.40.50.80">
    <property type="entry name" value="Nucleotide-binding domain of ferredoxin-NADP reductase (FNR) module"/>
    <property type="match status" value="1"/>
</dbReference>
<dbReference type="PANTHER" id="PTHR43513">
    <property type="entry name" value="DIHYDROOROTATE DEHYDROGENASE B (NAD(+)), ELECTRON TRANSFER SUBUNIT"/>
    <property type="match status" value="1"/>
</dbReference>
<sequence>MSENTGGRVAQETIELTENKRISDGYFRLRARCGAHYASAGAGQFVTLRLLDQTEPLLRRPFSIHQVSIGSNGIPEIEILYRVVGGFTSKLSRQPAGSRLDLLGPLGHGFTVSAHTRPAAVVGGGIGVAPLVFLVWQLKLAGMDPDLITVFLGGQSKSDILCKDRFEHMGVWTKTATEDGSLDFHGLVTTPLETWLKTAAPAMIYACGPHGMLMAVGKIARSANIACELSIETLMACGLGVCMGCAIQTSENSEGYQHVCKHGPVFEAAALT</sequence>
<keyword evidence="4 12" id="KW-0001">2Fe-2S</keyword>
<reference evidence="14 15" key="1">
    <citation type="submission" date="2020-07" db="EMBL/GenBank/DDBJ databases">
        <title>Genomic Encyclopedia of Type Strains, Phase IV (KMG-IV): sequencing the most valuable type-strain genomes for metagenomic binning, comparative biology and taxonomic classification.</title>
        <authorList>
            <person name="Goeker M."/>
        </authorList>
    </citation>
    <scope>NUCLEOTIDE SEQUENCE [LARGE SCALE GENOMIC DNA]</scope>
    <source>
        <strain evidence="14 15">DSM 17721</strain>
    </source>
</reference>
<dbReference type="CDD" id="cd06218">
    <property type="entry name" value="DHOD_e_trans"/>
    <property type="match status" value="1"/>
</dbReference>
<comment type="caution">
    <text evidence="14">The sequence shown here is derived from an EMBL/GenBank/DDBJ whole genome shotgun (WGS) entry which is preliminary data.</text>
</comment>
<feature type="domain" description="FAD-binding FR-type" evidence="13">
    <location>
        <begin position="9"/>
        <end position="112"/>
    </location>
</feature>
<dbReference type="PIRSF" id="PIRSF006816">
    <property type="entry name" value="Cyc3_hyd_g"/>
    <property type="match status" value="1"/>
</dbReference>
<feature type="binding site" evidence="11">
    <location>
        <begin position="80"/>
        <end position="82"/>
    </location>
    <ligand>
        <name>FAD</name>
        <dbReference type="ChEBI" id="CHEBI:57692"/>
    </ligand>
</feature>
<dbReference type="Pfam" id="PF00175">
    <property type="entry name" value="NAD_binding_1"/>
    <property type="match status" value="1"/>
</dbReference>
<dbReference type="InterPro" id="IPR019480">
    <property type="entry name" value="Dihydroorotate_DH_Fe-S-bd"/>
</dbReference>
<dbReference type="InterPro" id="IPR037117">
    <property type="entry name" value="Dihydroorotate_DH_ele_sf"/>
</dbReference>
<dbReference type="GO" id="GO:0046872">
    <property type="term" value="F:metal ion binding"/>
    <property type="evidence" value="ECO:0007669"/>
    <property type="project" value="UniProtKB-KW"/>
</dbReference>
<dbReference type="GO" id="GO:0050660">
    <property type="term" value="F:flavin adenine dinucleotide binding"/>
    <property type="evidence" value="ECO:0007669"/>
    <property type="project" value="InterPro"/>
</dbReference>
<feature type="binding site" evidence="11">
    <location>
        <begin position="60"/>
        <end position="63"/>
    </location>
    <ligand>
        <name>FAD</name>
        <dbReference type="ChEBI" id="CHEBI:57692"/>
    </ligand>
</feature>
<feature type="binding site" evidence="12">
    <location>
        <position position="260"/>
    </location>
    <ligand>
        <name>[2Fe-2S] cluster</name>
        <dbReference type="ChEBI" id="CHEBI:190135"/>
    </ligand>
</feature>
<dbReference type="InterPro" id="IPR017927">
    <property type="entry name" value="FAD-bd_FR_type"/>
</dbReference>
<evidence type="ECO:0000256" key="5">
    <source>
        <dbReference type="ARBA" id="ARBA00022723"/>
    </source>
</evidence>
<accession>A0A7W0C9G2</accession>
<keyword evidence="2" id="KW-0813">Transport</keyword>
<evidence type="ECO:0000313" key="15">
    <source>
        <dbReference type="Proteomes" id="UP000525298"/>
    </source>
</evidence>
<comment type="similarity">
    <text evidence="1">Belongs to the PyrK family.</text>
</comment>
<dbReference type="GO" id="GO:0051537">
    <property type="term" value="F:2 iron, 2 sulfur cluster binding"/>
    <property type="evidence" value="ECO:0007669"/>
    <property type="project" value="UniProtKB-KW"/>
</dbReference>
<evidence type="ECO:0000256" key="9">
    <source>
        <dbReference type="ARBA" id="ARBA00023014"/>
    </source>
</evidence>
<evidence type="ECO:0000256" key="6">
    <source>
        <dbReference type="ARBA" id="ARBA00022827"/>
    </source>
</evidence>
<organism evidence="14 15">
    <name type="scientific">Desulfosalsimonas propionicica</name>
    <dbReference type="NCBI Taxonomy" id="332175"/>
    <lineage>
        <taxon>Bacteria</taxon>
        <taxon>Pseudomonadati</taxon>
        <taxon>Thermodesulfobacteriota</taxon>
        <taxon>Desulfobacteria</taxon>
        <taxon>Desulfobacterales</taxon>
        <taxon>Desulfosalsimonadaceae</taxon>
        <taxon>Desulfosalsimonas</taxon>
    </lineage>
</organism>
<dbReference type="SUPFAM" id="SSF63380">
    <property type="entry name" value="Riboflavin synthase domain-like"/>
    <property type="match status" value="1"/>
</dbReference>
<dbReference type="Gene3D" id="2.10.240.10">
    <property type="entry name" value="Dihydroorotate dehydrogenase, electron transfer subunit"/>
    <property type="match status" value="1"/>
</dbReference>
<evidence type="ECO:0000256" key="12">
    <source>
        <dbReference type="PIRSR" id="PIRSR006816-2"/>
    </source>
</evidence>
<dbReference type="PROSITE" id="PS51384">
    <property type="entry name" value="FAD_FR"/>
    <property type="match status" value="1"/>
</dbReference>
<evidence type="ECO:0000256" key="3">
    <source>
        <dbReference type="ARBA" id="ARBA00022630"/>
    </source>
</evidence>
<evidence type="ECO:0000256" key="8">
    <source>
        <dbReference type="ARBA" id="ARBA00023004"/>
    </source>
</evidence>
<evidence type="ECO:0000256" key="2">
    <source>
        <dbReference type="ARBA" id="ARBA00022448"/>
    </source>
</evidence>
<feature type="binding site" evidence="12">
    <location>
        <position position="245"/>
    </location>
    <ligand>
        <name>[2Fe-2S] cluster</name>
        <dbReference type="ChEBI" id="CHEBI:190135"/>
    </ligand>
</feature>
<comment type="cofactor">
    <cofactor evidence="11">
        <name>FAD</name>
        <dbReference type="ChEBI" id="CHEBI:57692"/>
    </cofactor>
    <text evidence="11">Binds 1 FAD per subunit.</text>
</comment>
<dbReference type="InterPro" id="IPR012165">
    <property type="entry name" value="Cyt_c3_hydrogenase_gsu"/>
</dbReference>
<keyword evidence="5 12" id="KW-0479">Metal-binding</keyword>
<comment type="cofactor">
    <cofactor evidence="12">
        <name>[2Fe-2S] cluster</name>
        <dbReference type="ChEBI" id="CHEBI:190135"/>
    </cofactor>
    <text evidence="12">Binds 1 [2Fe-2S] cluster per subunit.</text>
</comment>
<evidence type="ECO:0000313" key="14">
    <source>
        <dbReference type="EMBL" id="MBA2881621.1"/>
    </source>
</evidence>
<evidence type="ECO:0000256" key="4">
    <source>
        <dbReference type="ARBA" id="ARBA00022714"/>
    </source>
</evidence>
<protein>
    <submittedName>
        <fullName evidence="14">Dihydroorotate dehydrogenase electron transfer subunit</fullName>
    </submittedName>
</protein>
<dbReference type="InterPro" id="IPR017938">
    <property type="entry name" value="Riboflavin_synthase-like_b-brl"/>
</dbReference>
<feature type="binding site" evidence="12">
    <location>
        <position position="237"/>
    </location>
    <ligand>
        <name>[2Fe-2S] cluster</name>
        <dbReference type="ChEBI" id="CHEBI:190135"/>
    </ligand>
</feature>
<dbReference type="AlphaFoldDB" id="A0A7W0C9G2"/>
<dbReference type="GO" id="GO:0016491">
    <property type="term" value="F:oxidoreductase activity"/>
    <property type="evidence" value="ECO:0007669"/>
    <property type="project" value="InterPro"/>
</dbReference>
<keyword evidence="15" id="KW-1185">Reference proteome</keyword>
<evidence type="ECO:0000256" key="10">
    <source>
        <dbReference type="ARBA" id="ARBA00034078"/>
    </source>
</evidence>
<dbReference type="Pfam" id="PF10418">
    <property type="entry name" value="DHODB_Fe-S_bind"/>
    <property type="match status" value="1"/>
</dbReference>